<dbReference type="SMART" id="SM00400">
    <property type="entry name" value="ZnF_CHCC"/>
    <property type="match status" value="1"/>
</dbReference>
<evidence type="ECO:0000256" key="2">
    <source>
        <dbReference type="ARBA" id="ARBA00022515"/>
    </source>
</evidence>
<evidence type="ECO:0000256" key="8">
    <source>
        <dbReference type="ARBA" id="ARBA00022833"/>
    </source>
</evidence>
<protein>
    <submittedName>
        <fullName evidence="13">DNA primase</fullName>
    </submittedName>
</protein>
<accession>A0ABX7Q222</accession>
<dbReference type="InterPro" id="IPR034151">
    <property type="entry name" value="TOPRIM_DnaG_bac"/>
</dbReference>
<keyword evidence="7" id="KW-0863">Zinc-finger</keyword>
<evidence type="ECO:0000256" key="10">
    <source>
        <dbReference type="ARBA" id="ARBA00023125"/>
    </source>
</evidence>
<evidence type="ECO:0000256" key="7">
    <source>
        <dbReference type="ARBA" id="ARBA00022771"/>
    </source>
</evidence>
<dbReference type="EMBL" id="CP071382">
    <property type="protein sequence ID" value="QSV45463.1"/>
    <property type="molecule type" value="Genomic_DNA"/>
</dbReference>
<dbReference type="Pfam" id="PF08275">
    <property type="entry name" value="DNAG_N"/>
    <property type="match status" value="1"/>
</dbReference>
<name>A0ABX7Q222_9BACT</name>
<dbReference type="InterPro" id="IPR050219">
    <property type="entry name" value="DnaG_primase"/>
</dbReference>
<keyword evidence="6" id="KW-0479">Metal-binding</keyword>
<dbReference type="Pfam" id="PF01807">
    <property type="entry name" value="Zn_ribbon_DnaG"/>
    <property type="match status" value="1"/>
</dbReference>
<gene>
    <name evidence="13" type="primary">dnaG</name>
    <name evidence="13" type="ORF">JZM60_15295</name>
</gene>
<dbReference type="Pfam" id="PF13155">
    <property type="entry name" value="Toprim_2"/>
    <property type="match status" value="1"/>
</dbReference>
<dbReference type="Gene3D" id="3.90.580.10">
    <property type="entry name" value="Zinc finger, CHC2-type domain"/>
    <property type="match status" value="1"/>
</dbReference>
<keyword evidence="10" id="KW-0238">DNA-binding</keyword>
<dbReference type="PROSITE" id="PS50880">
    <property type="entry name" value="TOPRIM"/>
    <property type="match status" value="1"/>
</dbReference>
<keyword evidence="11" id="KW-0804">Transcription</keyword>
<dbReference type="Gene3D" id="3.90.980.10">
    <property type="entry name" value="DNA primase, catalytic core, N-terminal domain"/>
    <property type="match status" value="1"/>
</dbReference>
<evidence type="ECO:0000313" key="13">
    <source>
        <dbReference type="EMBL" id="QSV45463.1"/>
    </source>
</evidence>
<dbReference type="InterPro" id="IPR036977">
    <property type="entry name" value="DNA_primase_Znf_CHC2"/>
</dbReference>
<dbReference type="SMART" id="SM00493">
    <property type="entry name" value="TOPRIM"/>
    <property type="match status" value="1"/>
</dbReference>
<keyword evidence="3" id="KW-0808">Transferase</keyword>
<dbReference type="SUPFAM" id="SSF56731">
    <property type="entry name" value="DNA primase core"/>
    <property type="match status" value="1"/>
</dbReference>
<dbReference type="Proteomes" id="UP000663651">
    <property type="component" value="Chromosome"/>
</dbReference>
<keyword evidence="5" id="KW-0235">DNA replication</keyword>
<evidence type="ECO:0000256" key="4">
    <source>
        <dbReference type="ARBA" id="ARBA00022695"/>
    </source>
</evidence>
<evidence type="ECO:0000313" key="14">
    <source>
        <dbReference type="Proteomes" id="UP000663651"/>
    </source>
</evidence>
<dbReference type="InterPro" id="IPR006171">
    <property type="entry name" value="TOPRIM_dom"/>
</dbReference>
<reference evidence="13 14" key="1">
    <citation type="submission" date="2021-03" db="EMBL/GenBank/DDBJ databases">
        <title>Geobacter metallireducens gen. nov. sp. nov., a microorganism capable of coupling the complete oxidation of organic compounds to the reduction of iron and other metals.</title>
        <authorList>
            <person name="Li Y."/>
        </authorList>
    </citation>
    <scope>NUCLEOTIDE SEQUENCE [LARGE SCALE GENOMIC DNA]</scope>
    <source>
        <strain evidence="13 14">Jerry-YX</strain>
    </source>
</reference>
<dbReference type="SUPFAM" id="SSF57783">
    <property type="entry name" value="Zinc beta-ribbon"/>
    <property type="match status" value="1"/>
</dbReference>
<evidence type="ECO:0000256" key="3">
    <source>
        <dbReference type="ARBA" id="ARBA00022679"/>
    </source>
</evidence>
<dbReference type="PANTHER" id="PTHR30313:SF2">
    <property type="entry name" value="DNA PRIMASE"/>
    <property type="match status" value="1"/>
</dbReference>
<evidence type="ECO:0000256" key="1">
    <source>
        <dbReference type="ARBA" id="ARBA00022478"/>
    </source>
</evidence>
<dbReference type="PANTHER" id="PTHR30313">
    <property type="entry name" value="DNA PRIMASE"/>
    <property type="match status" value="1"/>
</dbReference>
<evidence type="ECO:0000256" key="5">
    <source>
        <dbReference type="ARBA" id="ARBA00022705"/>
    </source>
</evidence>
<keyword evidence="2" id="KW-0639">Primosome</keyword>
<evidence type="ECO:0000256" key="11">
    <source>
        <dbReference type="ARBA" id="ARBA00023163"/>
    </source>
</evidence>
<evidence type="ECO:0000256" key="9">
    <source>
        <dbReference type="ARBA" id="ARBA00022842"/>
    </source>
</evidence>
<keyword evidence="1" id="KW-0240">DNA-directed RNA polymerase</keyword>
<feature type="domain" description="Toprim" evidence="12">
    <location>
        <begin position="256"/>
        <end position="337"/>
    </location>
</feature>
<organism evidence="13 14">
    <name type="scientific">Geobacter benzoatilyticus</name>
    <dbReference type="NCBI Taxonomy" id="2815309"/>
    <lineage>
        <taxon>Bacteria</taxon>
        <taxon>Pseudomonadati</taxon>
        <taxon>Thermodesulfobacteriota</taxon>
        <taxon>Desulfuromonadia</taxon>
        <taxon>Geobacterales</taxon>
        <taxon>Geobacteraceae</taxon>
        <taxon>Geobacter</taxon>
    </lineage>
</organism>
<keyword evidence="9" id="KW-0460">Magnesium</keyword>
<evidence type="ECO:0000259" key="12">
    <source>
        <dbReference type="PROSITE" id="PS50880"/>
    </source>
</evidence>
<proteinExistence type="predicted"/>
<dbReference type="InterPro" id="IPR002694">
    <property type="entry name" value="Znf_CHC2"/>
</dbReference>
<dbReference type="Gene3D" id="3.40.1360.10">
    <property type="match status" value="1"/>
</dbReference>
<keyword evidence="4" id="KW-0548">Nucleotidyltransferase</keyword>
<dbReference type="InterPro" id="IPR006295">
    <property type="entry name" value="DNA_primase_DnaG"/>
</dbReference>
<dbReference type="CDD" id="cd03364">
    <property type="entry name" value="TOPRIM_DnaG_primases"/>
    <property type="match status" value="1"/>
</dbReference>
<keyword evidence="8" id="KW-0862">Zinc</keyword>
<dbReference type="InterPro" id="IPR037068">
    <property type="entry name" value="DNA_primase_core_N_sf"/>
</dbReference>
<sequence length="430" mass="47614">MKMIPDHIKREILSYGADNIVSIVGEYVPLKKTARAYVACCPFHEEKTPSFTVDPGRKTWRCFGACSEGGDVAKFLMKIDGITFPASLEVLARKGGITIPNGGSKEESERRNLLNVLRRAQQFYHNSLLQNQNGAKAYVGSRMTDAMVGQFGIGFAPVGGKTLVEYLDKERLPLDVAEKAGLIRKDAAGGYRDTFRGRVMFPIRDKAGYIIAFAGRTISATAARYKYMNSPETPLFRKSATLFGLDGAIEAMKLQGEVNVVEGYIDLMQMWSAGINNVVATCGTAFTREHAAILKRYVRRLNLMFDGDDAGRKAHQKAIILAVKEEMKATAFIFPEGQDPDSFYRNGGKTENLVTMSGFDFLKQSGVEMNATMQNLHRLERLENGVAYMARSIPDVARLLARRGNLGELFSPEFLPDIEEIITHHGGART</sequence>
<evidence type="ECO:0000256" key="6">
    <source>
        <dbReference type="ARBA" id="ARBA00022723"/>
    </source>
</evidence>
<dbReference type="NCBIfam" id="TIGR01391">
    <property type="entry name" value="dnaG"/>
    <property type="match status" value="1"/>
</dbReference>
<dbReference type="RefSeq" id="WP_207163260.1">
    <property type="nucleotide sequence ID" value="NZ_CP071382.1"/>
</dbReference>
<keyword evidence="14" id="KW-1185">Reference proteome</keyword>
<dbReference type="InterPro" id="IPR013264">
    <property type="entry name" value="DNAG_N"/>
</dbReference>